<gene>
    <name evidence="1" type="ORF">HY473_00685</name>
</gene>
<proteinExistence type="predicted"/>
<name>A0A932YXC6_9BACT</name>
<comment type="caution">
    <text evidence="1">The sequence shown here is derived from an EMBL/GenBank/DDBJ whole genome shotgun (WGS) entry which is preliminary data.</text>
</comment>
<accession>A0A932YXC6</accession>
<dbReference type="EMBL" id="JACQMI010000005">
    <property type="protein sequence ID" value="MBI4132604.1"/>
    <property type="molecule type" value="Genomic_DNA"/>
</dbReference>
<dbReference type="AlphaFoldDB" id="A0A932YXC6"/>
<reference evidence="1" key="1">
    <citation type="submission" date="2020-07" db="EMBL/GenBank/DDBJ databases">
        <title>Huge and variable diversity of episymbiotic CPR bacteria and DPANN archaea in groundwater ecosystems.</title>
        <authorList>
            <person name="He C.Y."/>
            <person name="Keren R."/>
            <person name="Whittaker M."/>
            <person name="Farag I.F."/>
            <person name="Doudna J."/>
            <person name="Cate J.H.D."/>
            <person name="Banfield J.F."/>
        </authorList>
    </citation>
    <scope>NUCLEOTIDE SEQUENCE</scope>
    <source>
        <strain evidence="1">NC_groundwater_1225_Ag_S-0.1um_56_177</strain>
    </source>
</reference>
<dbReference type="Proteomes" id="UP000756703">
    <property type="component" value="Unassembled WGS sequence"/>
</dbReference>
<protein>
    <submittedName>
        <fullName evidence="1">Uncharacterized protein</fullName>
    </submittedName>
</protein>
<evidence type="ECO:0000313" key="1">
    <source>
        <dbReference type="EMBL" id="MBI4132604.1"/>
    </source>
</evidence>
<evidence type="ECO:0000313" key="2">
    <source>
        <dbReference type="Proteomes" id="UP000756703"/>
    </source>
</evidence>
<organism evidence="1 2">
    <name type="scientific">Candidatus Sungiibacteriota bacterium</name>
    <dbReference type="NCBI Taxonomy" id="2750080"/>
    <lineage>
        <taxon>Bacteria</taxon>
        <taxon>Candidatus Sungiibacteriota</taxon>
    </lineage>
</organism>
<sequence length="110" mass="12788">MSEPSGAKETPNPLLQLLYCAKAEVIAARLMQRIEASWAPRMRLIELMVERLRVRQSLDAKKEKPEEDIRWTWALDAELEVLRAELNASDRHIERLSRELDTLMPLIHDA</sequence>